<dbReference type="OrthoDB" id="10250354at2759"/>
<keyword evidence="2" id="KW-0812">Transmembrane</keyword>
<feature type="region of interest" description="Disordered" evidence="1">
    <location>
        <begin position="62"/>
        <end position="93"/>
    </location>
</feature>
<keyword evidence="2" id="KW-0472">Membrane</keyword>
<evidence type="ECO:0000256" key="2">
    <source>
        <dbReference type="SAM" id="Phobius"/>
    </source>
</evidence>
<comment type="caution">
    <text evidence="4">The sequence shown here is derived from an EMBL/GenBank/DDBJ whole genome shotgun (WGS) entry which is preliminary data.</text>
</comment>
<dbReference type="SUPFAM" id="SSF46565">
    <property type="entry name" value="Chaperone J-domain"/>
    <property type="match status" value="1"/>
</dbReference>
<sequence length="273" mass="31735">MPGREGWDVHGHEEWEQQNKRRSYVWPAIALFMTGLAVAHMISLKRRLQNYERFAREAFFGETGPGSTSRDGASQARHASSRSNNNTYGRDSGQTGTFHFTYWTSDGRQHTVRRDIGGNSEPWARIFQDAGFFGREDAERLERMRRMAEAFHRERAHYTRSYERWQEAAENSGDPKPGTRDDWSWTKSDWETWKNADPGRSGTSQRSWGSPYAKHYRTLGLDESKAGTYSQADIKAAYRAKAMEYHPDRNQNRREYAEAKFREVVAAYEALKK</sequence>
<evidence type="ECO:0000313" key="4">
    <source>
        <dbReference type="EMBL" id="KAI5078402.1"/>
    </source>
</evidence>
<dbReference type="PRINTS" id="PR00625">
    <property type="entry name" value="JDOMAIN"/>
</dbReference>
<accession>A0A9D4V3Q1</accession>
<feature type="compositionally biased region" description="Polar residues" evidence="1">
    <location>
        <begin position="65"/>
        <end position="93"/>
    </location>
</feature>
<evidence type="ECO:0000259" key="3">
    <source>
        <dbReference type="PROSITE" id="PS50076"/>
    </source>
</evidence>
<protein>
    <recommendedName>
        <fullName evidence="3">J domain-containing protein</fullName>
    </recommendedName>
</protein>
<dbReference type="PANTHER" id="PTHR45000">
    <property type="entry name" value="CHAPERONE DNAJ-DOMAIN SUPERFAMILY PROTEIN"/>
    <property type="match status" value="1"/>
</dbReference>
<name>A0A9D4V3Q1_ADICA</name>
<feature type="domain" description="J" evidence="3">
    <location>
        <begin position="214"/>
        <end position="273"/>
    </location>
</feature>
<proteinExistence type="predicted"/>
<evidence type="ECO:0000313" key="5">
    <source>
        <dbReference type="Proteomes" id="UP000886520"/>
    </source>
</evidence>
<dbReference type="Gene3D" id="1.10.287.110">
    <property type="entry name" value="DnaJ domain"/>
    <property type="match status" value="1"/>
</dbReference>
<dbReference type="PROSITE" id="PS50076">
    <property type="entry name" value="DNAJ_2"/>
    <property type="match status" value="1"/>
</dbReference>
<evidence type="ECO:0000256" key="1">
    <source>
        <dbReference type="SAM" id="MobiDB-lite"/>
    </source>
</evidence>
<dbReference type="Proteomes" id="UP000886520">
    <property type="component" value="Chromosome 6"/>
</dbReference>
<dbReference type="SMART" id="SM00271">
    <property type="entry name" value="DnaJ"/>
    <property type="match status" value="1"/>
</dbReference>
<dbReference type="AlphaFoldDB" id="A0A9D4V3Q1"/>
<dbReference type="InterPro" id="IPR036869">
    <property type="entry name" value="J_dom_sf"/>
</dbReference>
<gene>
    <name evidence="4" type="ORF">GOP47_0006073</name>
</gene>
<dbReference type="InterPro" id="IPR001623">
    <property type="entry name" value="DnaJ_domain"/>
</dbReference>
<keyword evidence="5" id="KW-1185">Reference proteome</keyword>
<dbReference type="Pfam" id="PF00226">
    <property type="entry name" value="DnaJ"/>
    <property type="match status" value="1"/>
</dbReference>
<feature type="transmembrane region" description="Helical" evidence="2">
    <location>
        <begin position="24"/>
        <end position="44"/>
    </location>
</feature>
<keyword evidence="2" id="KW-1133">Transmembrane helix</keyword>
<organism evidence="4 5">
    <name type="scientific">Adiantum capillus-veneris</name>
    <name type="common">Maidenhair fern</name>
    <dbReference type="NCBI Taxonomy" id="13818"/>
    <lineage>
        <taxon>Eukaryota</taxon>
        <taxon>Viridiplantae</taxon>
        <taxon>Streptophyta</taxon>
        <taxon>Embryophyta</taxon>
        <taxon>Tracheophyta</taxon>
        <taxon>Polypodiopsida</taxon>
        <taxon>Polypodiidae</taxon>
        <taxon>Polypodiales</taxon>
        <taxon>Pteridineae</taxon>
        <taxon>Pteridaceae</taxon>
        <taxon>Vittarioideae</taxon>
        <taxon>Adiantum</taxon>
    </lineage>
</organism>
<dbReference type="EMBL" id="JABFUD020000006">
    <property type="protein sequence ID" value="KAI5078402.1"/>
    <property type="molecule type" value="Genomic_DNA"/>
</dbReference>
<dbReference type="PANTHER" id="PTHR45000:SF5">
    <property type="entry name" value="CHAPERONE DNAJ-DOMAIN SUPERFAMILY PROTEIN"/>
    <property type="match status" value="1"/>
</dbReference>
<reference evidence="4" key="1">
    <citation type="submission" date="2021-01" db="EMBL/GenBank/DDBJ databases">
        <title>Adiantum capillus-veneris genome.</title>
        <authorList>
            <person name="Fang Y."/>
            <person name="Liao Q."/>
        </authorList>
    </citation>
    <scope>NUCLEOTIDE SEQUENCE</scope>
    <source>
        <strain evidence="4">H3</strain>
        <tissue evidence="4">Leaf</tissue>
    </source>
</reference>
<dbReference type="CDD" id="cd06257">
    <property type="entry name" value="DnaJ"/>
    <property type="match status" value="1"/>
</dbReference>